<dbReference type="Proteomes" id="UP001148629">
    <property type="component" value="Unassembled WGS sequence"/>
</dbReference>
<accession>A0ACC1REP2</accession>
<evidence type="ECO:0000313" key="2">
    <source>
        <dbReference type="Proteomes" id="UP001148629"/>
    </source>
</evidence>
<evidence type="ECO:0000313" key="1">
    <source>
        <dbReference type="EMBL" id="KAJ3508799.1"/>
    </source>
</evidence>
<dbReference type="EMBL" id="JANRMS010004442">
    <property type="protein sequence ID" value="KAJ3508799.1"/>
    <property type="molecule type" value="Genomic_DNA"/>
</dbReference>
<protein>
    <submittedName>
        <fullName evidence="1">Uncharacterized protein</fullName>
    </submittedName>
</protein>
<name>A0ACC1REP2_9HYPO</name>
<organism evidence="1 2">
    <name type="scientific">Fusarium decemcellulare</name>
    <dbReference type="NCBI Taxonomy" id="57161"/>
    <lineage>
        <taxon>Eukaryota</taxon>
        <taxon>Fungi</taxon>
        <taxon>Dikarya</taxon>
        <taxon>Ascomycota</taxon>
        <taxon>Pezizomycotina</taxon>
        <taxon>Sordariomycetes</taxon>
        <taxon>Hypocreomycetidae</taxon>
        <taxon>Hypocreales</taxon>
        <taxon>Nectriaceae</taxon>
        <taxon>Fusarium</taxon>
        <taxon>Fusarium decemcellulare species complex</taxon>
    </lineage>
</organism>
<proteinExistence type="predicted"/>
<comment type="caution">
    <text evidence="1">The sequence shown here is derived from an EMBL/GenBank/DDBJ whole genome shotgun (WGS) entry which is preliminary data.</text>
</comment>
<keyword evidence="2" id="KW-1185">Reference proteome</keyword>
<sequence length="128" mass="14243">MGVDYFVRVKKYIHSSEADPAALRVWRDTKFRSFAFAVTGAYSAILTRCIYRIAEMAGGWGNHIMQDEPSFLVLDSSLVLITGFLLTAFHPGLFFPQMRTGVKPKTETEAETTGESSSERKVDNSQAA</sequence>
<gene>
    <name evidence="1" type="ORF">NM208_g15767</name>
</gene>
<reference evidence="1" key="1">
    <citation type="submission" date="2022-08" db="EMBL/GenBank/DDBJ databases">
        <title>Genome Sequence of Fusarium decemcellulare.</title>
        <authorList>
            <person name="Buettner E."/>
        </authorList>
    </citation>
    <scope>NUCLEOTIDE SEQUENCE</scope>
    <source>
        <strain evidence="1">Babe19</strain>
    </source>
</reference>